<sequence>MKLVNNQDSIPLPNNLLMKISYRKGRLRQHLIFGVIWSILGIIAVIYQAANVFIYGYLMAGLGYMALFLFEQNKQYLTISGGTIIKNTLPPKKIFLNDITKITKANGYFILRSKGANMKIDMDLIEYQSLVKLKDVFSKLNVEIES</sequence>
<proteinExistence type="predicted"/>
<keyword evidence="1" id="KW-1133">Transmembrane helix</keyword>
<evidence type="ECO:0000313" key="2">
    <source>
        <dbReference type="EMBL" id="GGF26763.1"/>
    </source>
</evidence>
<keyword evidence="1" id="KW-0472">Membrane</keyword>
<organism evidence="2 3">
    <name type="scientific">Echinicola rosea</name>
    <dbReference type="NCBI Taxonomy" id="1807691"/>
    <lineage>
        <taxon>Bacteria</taxon>
        <taxon>Pseudomonadati</taxon>
        <taxon>Bacteroidota</taxon>
        <taxon>Cytophagia</taxon>
        <taxon>Cytophagales</taxon>
        <taxon>Cyclobacteriaceae</taxon>
        <taxon>Echinicola</taxon>
    </lineage>
</organism>
<dbReference type="Proteomes" id="UP000647339">
    <property type="component" value="Unassembled WGS sequence"/>
</dbReference>
<dbReference type="EMBL" id="BMIU01000005">
    <property type="protein sequence ID" value="GGF26763.1"/>
    <property type="molecule type" value="Genomic_DNA"/>
</dbReference>
<keyword evidence="1" id="KW-0812">Transmembrane</keyword>
<protein>
    <recommendedName>
        <fullName evidence="4">PH domain-containing protein</fullName>
    </recommendedName>
</protein>
<evidence type="ECO:0000256" key="1">
    <source>
        <dbReference type="SAM" id="Phobius"/>
    </source>
</evidence>
<keyword evidence="3" id="KW-1185">Reference proteome</keyword>
<name>A0ABQ1UTZ8_9BACT</name>
<gene>
    <name evidence="2" type="ORF">GCM10011339_13600</name>
</gene>
<evidence type="ECO:0008006" key="4">
    <source>
        <dbReference type="Google" id="ProtNLM"/>
    </source>
</evidence>
<feature type="transmembrane region" description="Helical" evidence="1">
    <location>
        <begin position="27"/>
        <end position="47"/>
    </location>
</feature>
<reference evidence="3" key="1">
    <citation type="journal article" date="2019" name="Int. J. Syst. Evol. Microbiol.">
        <title>The Global Catalogue of Microorganisms (GCM) 10K type strain sequencing project: providing services to taxonomists for standard genome sequencing and annotation.</title>
        <authorList>
            <consortium name="The Broad Institute Genomics Platform"/>
            <consortium name="The Broad Institute Genome Sequencing Center for Infectious Disease"/>
            <person name="Wu L."/>
            <person name="Ma J."/>
        </authorList>
    </citation>
    <scope>NUCLEOTIDE SEQUENCE [LARGE SCALE GENOMIC DNA]</scope>
    <source>
        <strain evidence="3">CGMCC 1.15407</strain>
    </source>
</reference>
<evidence type="ECO:0000313" key="3">
    <source>
        <dbReference type="Proteomes" id="UP000647339"/>
    </source>
</evidence>
<accession>A0ABQ1UTZ8</accession>
<comment type="caution">
    <text evidence="2">The sequence shown here is derived from an EMBL/GenBank/DDBJ whole genome shotgun (WGS) entry which is preliminary data.</text>
</comment>
<feature type="transmembrane region" description="Helical" evidence="1">
    <location>
        <begin position="53"/>
        <end position="70"/>
    </location>
</feature>